<comment type="caution">
    <text evidence="1">The sequence shown here is derived from an EMBL/GenBank/DDBJ whole genome shotgun (WGS) entry which is preliminary data.</text>
</comment>
<name>A0A942UT60_9BACI</name>
<reference evidence="1 2" key="1">
    <citation type="submission" date="2021-05" db="EMBL/GenBank/DDBJ databases">
        <title>Novel Bacillus species.</title>
        <authorList>
            <person name="Liu G."/>
        </authorList>
    </citation>
    <scope>NUCLEOTIDE SEQUENCE [LARGE SCALE GENOMIC DNA]</scope>
    <source>
        <strain evidence="1 2">FJAT-49682</strain>
    </source>
</reference>
<sequence length="186" mass="22136">MKKRVKKKQIKKLIQATINSVEMNIEVRHQRTGVNMCYEFIKNYLIFDSKRLPKARMEMYNAVGLEVYIKAITLHELGHFLDREALLSSIPRMIELIKIKRKAPFRERKLNIDLFKADIEIHEMNYVFEESAWTNAEKLNRLYHVIDWECFEKVKFDSLLSYTACYNRDLLIYQQLAAKTNNQIAG</sequence>
<evidence type="ECO:0000313" key="2">
    <source>
        <dbReference type="Proteomes" id="UP000676456"/>
    </source>
</evidence>
<protein>
    <submittedName>
        <fullName evidence="1">Integrase</fullName>
    </submittedName>
</protein>
<dbReference type="Proteomes" id="UP000676456">
    <property type="component" value="Unassembled WGS sequence"/>
</dbReference>
<evidence type="ECO:0000313" key="1">
    <source>
        <dbReference type="EMBL" id="MBS4223504.1"/>
    </source>
</evidence>
<organism evidence="1 2">
    <name type="scientific">Lederbergia citrea</name>
    <dbReference type="NCBI Taxonomy" id="2833581"/>
    <lineage>
        <taxon>Bacteria</taxon>
        <taxon>Bacillati</taxon>
        <taxon>Bacillota</taxon>
        <taxon>Bacilli</taxon>
        <taxon>Bacillales</taxon>
        <taxon>Bacillaceae</taxon>
        <taxon>Lederbergia</taxon>
    </lineage>
</organism>
<keyword evidence="2" id="KW-1185">Reference proteome</keyword>
<accession>A0A942UT60</accession>
<dbReference type="EMBL" id="JAGYPN010000002">
    <property type="protein sequence ID" value="MBS4223504.1"/>
    <property type="molecule type" value="Genomic_DNA"/>
</dbReference>
<dbReference type="RefSeq" id="WP_213098507.1">
    <property type="nucleotide sequence ID" value="NZ_JAGYPN010000002.1"/>
</dbReference>
<gene>
    <name evidence="1" type="ORF">KHA91_12180</name>
</gene>
<dbReference type="AlphaFoldDB" id="A0A942UT60"/>
<proteinExistence type="predicted"/>